<accession>A0ABS9JLW0</accession>
<feature type="region of interest" description="Disordered" evidence="1">
    <location>
        <begin position="42"/>
        <end position="61"/>
    </location>
</feature>
<protein>
    <submittedName>
        <fullName evidence="2">Uncharacterized protein</fullName>
    </submittedName>
</protein>
<evidence type="ECO:0000313" key="2">
    <source>
        <dbReference type="EMBL" id="MCG0066526.1"/>
    </source>
</evidence>
<proteinExistence type="predicted"/>
<comment type="caution">
    <text evidence="2">The sequence shown here is derived from an EMBL/GenBank/DDBJ whole genome shotgun (WGS) entry which is preliminary data.</text>
</comment>
<dbReference type="Proteomes" id="UP001299012">
    <property type="component" value="Unassembled WGS sequence"/>
</dbReference>
<evidence type="ECO:0000256" key="1">
    <source>
        <dbReference type="SAM" id="MobiDB-lite"/>
    </source>
</evidence>
<name>A0ABS9JLW0_9ACTN</name>
<keyword evidence="3" id="KW-1185">Reference proteome</keyword>
<dbReference type="EMBL" id="JAKKZF010000111">
    <property type="protein sequence ID" value="MCG0066526.1"/>
    <property type="molecule type" value="Genomic_DNA"/>
</dbReference>
<organism evidence="2 3">
    <name type="scientific">Streptomyces tricolor</name>
    <dbReference type="NCBI Taxonomy" id="68277"/>
    <lineage>
        <taxon>Bacteria</taxon>
        <taxon>Bacillati</taxon>
        <taxon>Actinomycetota</taxon>
        <taxon>Actinomycetes</taxon>
        <taxon>Kitasatosporales</taxon>
        <taxon>Streptomycetaceae</taxon>
        <taxon>Streptomyces</taxon>
        <taxon>Streptomyces violaceoruber group</taxon>
    </lineage>
</organism>
<reference evidence="2 3" key="1">
    <citation type="submission" date="2022-01" db="EMBL/GenBank/DDBJ databases">
        <title>Draft Genome Sequences of Seven Type Strains of the Genus Streptomyces.</title>
        <authorList>
            <person name="Aziz S."/>
            <person name="Coretto E."/>
            <person name="Chronakova A."/>
            <person name="Sproer C."/>
            <person name="Huber K."/>
            <person name="Nouioui I."/>
            <person name="Gross H."/>
        </authorList>
    </citation>
    <scope>NUCLEOTIDE SEQUENCE [LARGE SCALE GENOMIC DNA]</scope>
    <source>
        <strain evidence="2 3">DSM 41685</strain>
    </source>
</reference>
<dbReference type="RefSeq" id="WP_086699101.1">
    <property type="nucleotide sequence ID" value="NZ_JAKKZF010000111.1"/>
</dbReference>
<evidence type="ECO:0000313" key="3">
    <source>
        <dbReference type="Proteomes" id="UP001299012"/>
    </source>
</evidence>
<sequence length="116" mass="13151">MFVTLAKYNDLRRSLAGESKRRQEAEQQVENQKTAITRLQAQLAHDRDEHPDSPVPVQPATGDARLVQQLALSERARKALDERVLELHRANMHQEHELTQLREQLAALQTVPGVAS</sequence>
<gene>
    <name evidence="2" type="ORF">L0F81_25130</name>
</gene>